<comment type="caution">
    <text evidence="16">The sequence shown here is derived from an EMBL/GenBank/DDBJ whole genome shotgun (WGS) entry which is preliminary data.</text>
</comment>
<evidence type="ECO:0000256" key="4">
    <source>
        <dbReference type="ARBA" id="ARBA00021581"/>
    </source>
</evidence>
<protein>
    <recommendedName>
        <fullName evidence="4 14">Undecaprenyl-diphosphatase</fullName>
        <ecNumber evidence="3 14">3.6.1.27</ecNumber>
    </recommendedName>
    <alternativeName>
        <fullName evidence="12 14">Bacitracin resistance protein</fullName>
    </alternativeName>
    <alternativeName>
        <fullName evidence="11 14">Undecaprenyl pyrophosphate phosphatase</fullName>
    </alternativeName>
</protein>
<evidence type="ECO:0000256" key="7">
    <source>
        <dbReference type="ARBA" id="ARBA00022801"/>
    </source>
</evidence>
<dbReference type="InterPro" id="IPR003824">
    <property type="entry name" value="UppP"/>
</dbReference>
<reference evidence="16" key="1">
    <citation type="submission" date="2020-10" db="EMBL/GenBank/DDBJ databases">
        <authorList>
            <person name="Gilroy R."/>
        </authorList>
    </citation>
    <scope>NUCLEOTIDE SEQUENCE</scope>
    <source>
        <strain evidence="16">10669</strain>
    </source>
</reference>
<feature type="signal peptide" evidence="15">
    <location>
        <begin position="1"/>
        <end position="21"/>
    </location>
</feature>
<evidence type="ECO:0000256" key="1">
    <source>
        <dbReference type="ARBA" id="ARBA00004651"/>
    </source>
</evidence>
<keyword evidence="14" id="KW-0961">Cell wall biogenesis/degradation</keyword>
<keyword evidence="15" id="KW-0732">Signal</keyword>
<dbReference type="AlphaFoldDB" id="A0A9D1NIP4"/>
<sequence length="341" mass="36231">MKFLILILFFVSATLCVPAVAAEVSAGQDVSGKDAAVPAEEVFNAKNAAILGVVEGLTEYLPVSSTGHLILANSALGLDGAAPIVRRGGSAGELVRDRDGSDFSVKEAADAYSIIIQFGAIVAVFFAYWKRCTGTIVGVFRRDPASWRLSRNLIVAFVPAAGLGFFFSDKIEEHLFNPVTVACALIVGGVLMLVVDRRQKKLAAARGGNAEDGPDLQDLSVRQALTIGAMQCIALWPGMSRSMATIVGGYVAGLSPRRATEFSFLLGLITLSAASIYKTLQCAEQMRDSFGFGVSAVGLGVAFVAAFASVKWMVEWISRHGLSAFAWYRFALAAAVLWFMA</sequence>
<feature type="transmembrane region" description="Helical" evidence="14">
    <location>
        <begin position="292"/>
        <end position="310"/>
    </location>
</feature>
<dbReference type="GO" id="GO:0071555">
    <property type="term" value="P:cell wall organization"/>
    <property type="evidence" value="ECO:0007669"/>
    <property type="project" value="UniProtKB-KW"/>
</dbReference>
<feature type="chain" id="PRO_5039151718" description="Undecaprenyl-diphosphatase" evidence="15">
    <location>
        <begin position="22"/>
        <end position="341"/>
    </location>
</feature>
<keyword evidence="14" id="KW-0573">Peptidoglycan synthesis</keyword>
<evidence type="ECO:0000256" key="15">
    <source>
        <dbReference type="SAM" id="SignalP"/>
    </source>
</evidence>
<evidence type="ECO:0000256" key="2">
    <source>
        <dbReference type="ARBA" id="ARBA00010621"/>
    </source>
</evidence>
<dbReference type="PANTHER" id="PTHR30622:SF3">
    <property type="entry name" value="UNDECAPRENYL-DIPHOSPHATASE"/>
    <property type="match status" value="1"/>
</dbReference>
<evidence type="ECO:0000313" key="17">
    <source>
        <dbReference type="Proteomes" id="UP000886812"/>
    </source>
</evidence>
<evidence type="ECO:0000313" key="16">
    <source>
        <dbReference type="EMBL" id="HIV03839.1"/>
    </source>
</evidence>
<evidence type="ECO:0000256" key="9">
    <source>
        <dbReference type="ARBA" id="ARBA00023136"/>
    </source>
</evidence>
<feature type="transmembrane region" description="Helical" evidence="14">
    <location>
        <begin position="111"/>
        <end position="129"/>
    </location>
</feature>
<evidence type="ECO:0000256" key="14">
    <source>
        <dbReference type="HAMAP-Rule" id="MF_01006"/>
    </source>
</evidence>
<keyword evidence="14" id="KW-0133">Cell shape</keyword>
<keyword evidence="6 14" id="KW-0812">Transmembrane</keyword>
<evidence type="ECO:0000256" key="13">
    <source>
        <dbReference type="ARBA" id="ARBA00047594"/>
    </source>
</evidence>
<dbReference type="GO" id="GO:0046677">
    <property type="term" value="P:response to antibiotic"/>
    <property type="evidence" value="ECO:0007669"/>
    <property type="project" value="UniProtKB-UniRule"/>
</dbReference>
<dbReference type="GO" id="GO:0008360">
    <property type="term" value="P:regulation of cell shape"/>
    <property type="evidence" value="ECO:0007669"/>
    <property type="project" value="UniProtKB-KW"/>
</dbReference>
<evidence type="ECO:0000256" key="3">
    <source>
        <dbReference type="ARBA" id="ARBA00012374"/>
    </source>
</evidence>
<keyword evidence="8 14" id="KW-1133">Transmembrane helix</keyword>
<keyword evidence="10 14" id="KW-0046">Antibiotic resistance</keyword>
<evidence type="ECO:0000256" key="11">
    <source>
        <dbReference type="ARBA" id="ARBA00032707"/>
    </source>
</evidence>
<feature type="transmembrane region" description="Helical" evidence="14">
    <location>
        <begin position="149"/>
        <end position="168"/>
    </location>
</feature>
<comment type="similarity">
    <text evidence="2 14">Belongs to the UppP family.</text>
</comment>
<dbReference type="EMBL" id="DVOG01000044">
    <property type="protein sequence ID" value="HIV03839.1"/>
    <property type="molecule type" value="Genomic_DNA"/>
</dbReference>
<dbReference type="HAMAP" id="MF_01006">
    <property type="entry name" value="Undec_diphosphatase"/>
    <property type="match status" value="1"/>
</dbReference>
<dbReference type="EC" id="3.6.1.27" evidence="3 14"/>
<keyword evidence="5 14" id="KW-1003">Cell membrane</keyword>
<evidence type="ECO:0000256" key="5">
    <source>
        <dbReference type="ARBA" id="ARBA00022475"/>
    </source>
</evidence>
<accession>A0A9D1NIP4</accession>
<evidence type="ECO:0000256" key="12">
    <source>
        <dbReference type="ARBA" id="ARBA00032932"/>
    </source>
</evidence>
<comment type="function">
    <text evidence="14">Catalyzes the dephosphorylation of undecaprenyl diphosphate (UPP). Confers resistance to bacitracin.</text>
</comment>
<evidence type="ECO:0000256" key="8">
    <source>
        <dbReference type="ARBA" id="ARBA00022989"/>
    </source>
</evidence>
<comment type="catalytic activity">
    <reaction evidence="13 14">
        <text>di-trans,octa-cis-undecaprenyl diphosphate + H2O = di-trans,octa-cis-undecaprenyl phosphate + phosphate + H(+)</text>
        <dbReference type="Rhea" id="RHEA:28094"/>
        <dbReference type="ChEBI" id="CHEBI:15377"/>
        <dbReference type="ChEBI" id="CHEBI:15378"/>
        <dbReference type="ChEBI" id="CHEBI:43474"/>
        <dbReference type="ChEBI" id="CHEBI:58405"/>
        <dbReference type="ChEBI" id="CHEBI:60392"/>
        <dbReference type="EC" id="3.6.1.27"/>
    </reaction>
</comment>
<dbReference type="Proteomes" id="UP000886812">
    <property type="component" value="Unassembled WGS sequence"/>
</dbReference>
<dbReference type="PANTHER" id="PTHR30622">
    <property type="entry name" value="UNDECAPRENYL-DIPHOSPHATASE"/>
    <property type="match status" value="1"/>
</dbReference>
<dbReference type="GO" id="GO:0050380">
    <property type="term" value="F:undecaprenyl-diphosphatase activity"/>
    <property type="evidence" value="ECO:0007669"/>
    <property type="project" value="UniProtKB-UniRule"/>
</dbReference>
<dbReference type="GO" id="GO:0005886">
    <property type="term" value="C:plasma membrane"/>
    <property type="evidence" value="ECO:0007669"/>
    <property type="project" value="UniProtKB-SubCell"/>
</dbReference>
<keyword evidence="7 14" id="KW-0378">Hydrolase</keyword>
<evidence type="ECO:0000256" key="6">
    <source>
        <dbReference type="ARBA" id="ARBA00022692"/>
    </source>
</evidence>
<dbReference type="GO" id="GO:0009252">
    <property type="term" value="P:peptidoglycan biosynthetic process"/>
    <property type="evidence" value="ECO:0007669"/>
    <property type="project" value="UniProtKB-KW"/>
</dbReference>
<feature type="transmembrane region" description="Helical" evidence="14">
    <location>
        <begin position="174"/>
        <end position="195"/>
    </location>
</feature>
<gene>
    <name evidence="14" type="primary">uppP</name>
    <name evidence="16" type="ORF">IAC75_01660</name>
</gene>
<name>A0A9D1NIP4_9BACT</name>
<evidence type="ECO:0000256" key="10">
    <source>
        <dbReference type="ARBA" id="ARBA00023251"/>
    </source>
</evidence>
<feature type="transmembrane region" description="Helical" evidence="14">
    <location>
        <begin position="262"/>
        <end position="280"/>
    </location>
</feature>
<comment type="subcellular location">
    <subcellularLocation>
        <location evidence="1 14">Cell membrane</location>
        <topology evidence="1 14">Multi-pass membrane protein</topology>
    </subcellularLocation>
</comment>
<proteinExistence type="inferred from homology"/>
<comment type="miscellaneous">
    <text evidence="14">Bacitracin is thought to be involved in the inhibition of peptidoglycan synthesis by sequestering undecaprenyl diphosphate, thereby reducing the pool of lipid carrier available.</text>
</comment>
<feature type="transmembrane region" description="Helical" evidence="14">
    <location>
        <begin position="322"/>
        <end position="340"/>
    </location>
</feature>
<keyword evidence="9 14" id="KW-0472">Membrane</keyword>
<organism evidence="16 17">
    <name type="scientific">Candidatus Spyradosoma merdigallinarum</name>
    <dbReference type="NCBI Taxonomy" id="2840950"/>
    <lineage>
        <taxon>Bacteria</taxon>
        <taxon>Pseudomonadati</taxon>
        <taxon>Verrucomicrobiota</taxon>
        <taxon>Opitutia</taxon>
        <taxon>Opitutia incertae sedis</taxon>
        <taxon>Candidatus Spyradosoma</taxon>
    </lineage>
</organism>
<dbReference type="Pfam" id="PF02673">
    <property type="entry name" value="BacA"/>
    <property type="match status" value="1"/>
</dbReference>
<reference evidence="16" key="2">
    <citation type="journal article" date="2021" name="PeerJ">
        <title>Extensive microbial diversity within the chicken gut microbiome revealed by metagenomics and culture.</title>
        <authorList>
            <person name="Gilroy R."/>
            <person name="Ravi A."/>
            <person name="Getino M."/>
            <person name="Pursley I."/>
            <person name="Horton D.L."/>
            <person name="Alikhan N.F."/>
            <person name="Baker D."/>
            <person name="Gharbi K."/>
            <person name="Hall N."/>
            <person name="Watson M."/>
            <person name="Adriaenssens E.M."/>
            <person name="Foster-Nyarko E."/>
            <person name="Jarju S."/>
            <person name="Secka A."/>
            <person name="Antonio M."/>
            <person name="Oren A."/>
            <person name="Chaudhuri R.R."/>
            <person name="La Ragione R."/>
            <person name="Hildebrand F."/>
            <person name="Pallen M.J."/>
        </authorList>
    </citation>
    <scope>NUCLEOTIDE SEQUENCE</scope>
    <source>
        <strain evidence="16">10669</strain>
    </source>
</reference>